<gene>
    <name evidence="8" type="ORF">SeLEV6574_g07399</name>
    <name evidence="9" type="ORF">SeMB42_g05161</name>
</gene>
<dbReference type="InterPro" id="IPR014038">
    <property type="entry name" value="EF1B_bsu/dsu_GNE"/>
</dbReference>
<sequence>MTFGNLSSDAGLKALDTYLEGHSYIEGYAASQADTAVFEDIKHDPSDDKYPHAARWHRHIKSFGKSISSFPGAKNAASSYGPSVNGTTSTKTEQAPAVSKPAQAPEPATADDDDVDLFGSDDEVDAEAERIKQERLAEYQAKKAAKPKTIAKSMVILDVKPWDDETDMNAMEKGVRAVEMDGLVWGTSKFLPVAHGIKKLQITCVVEDDKVGVDDLSEEIQKMEDIVQSVDVAAFNKL</sequence>
<keyword evidence="10" id="KW-1185">Reference proteome</keyword>
<dbReference type="STRING" id="286115.A0A507CT96"/>
<keyword evidence="3 4" id="KW-0648">Protein biosynthesis</keyword>
<dbReference type="GO" id="GO:0005085">
    <property type="term" value="F:guanyl-nucleotide exchange factor activity"/>
    <property type="evidence" value="ECO:0007669"/>
    <property type="project" value="TreeGrafter"/>
</dbReference>
<comment type="similarity">
    <text evidence="1 4">Belongs to the EF-1-beta/EF-1-delta family.</text>
</comment>
<dbReference type="InterPro" id="IPR036282">
    <property type="entry name" value="Glutathione-S-Trfase_C_sf"/>
</dbReference>
<evidence type="ECO:0008006" key="12">
    <source>
        <dbReference type="Google" id="ProtNLM"/>
    </source>
</evidence>
<dbReference type="InterPro" id="IPR001326">
    <property type="entry name" value="Transl_elong_EF1B_B/D_CS"/>
</dbReference>
<dbReference type="Proteomes" id="UP000317494">
    <property type="component" value="Unassembled WGS sequence"/>
</dbReference>
<evidence type="ECO:0000256" key="2">
    <source>
        <dbReference type="ARBA" id="ARBA00022768"/>
    </source>
</evidence>
<dbReference type="AlphaFoldDB" id="A0A507CT96"/>
<evidence type="ECO:0000256" key="5">
    <source>
        <dbReference type="SAM" id="MobiDB-lite"/>
    </source>
</evidence>
<feature type="domain" description="Translation elongation factor EF1B beta/delta subunit guanine nucleotide exchange" evidence="6">
    <location>
        <begin position="152"/>
        <end position="238"/>
    </location>
</feature>
<dbReference type="SUPFAM" id="SSF47616">
    <property type="entry name" value="GST C-terminal domain-like"/>
    <property type="match status" value="1"/>
</dbReference>
<dbReference type="PANTHER" id="PTHR11595:SF21">
    <property type="entry name" value="ELONGATION FACTOR 1-BETA"/>
    <property type="match status" value="1"/>
</dbReference>
<dbReference type="InterPro" id="IPR018940">
    <property type="entry name" value="EF-1_beta_acid_region_euk"/>
</dbReference>
<dbReference type="PROSITE" id="PS00825">
    <property type="entry name" value="EF1BD_2"/>
    <property type="match status" value="1"/>
</dbReference>
<feature type="region of interest" description="Disordered" evidence="5">
    <location>
        <begin position="74"/>
        <end position="116"/>
    </location>
</feature>
<organism evidence="9 10">
    <name type="scientific">Synchytrium endobioticum</name>
    <dbReference type="NCBI Taxonomy" id="286115"/>
    <lineage>
        <taxon>Eukaryota</taxon>
        <taxon>Fungi</taxon>
        <taxon>Fungi incertae sedis</taxon>
        <taxon>Chytridiomycota</taxon>
        <taxon>Chytridiomycota incertae sedis</taxon>
        <taxon>Chytridiomycetes</taxon>
        <taxon>Synchytriales</taxon>
        <taxon>Synchytriaceae</taxon>
        <taxon>Synchytrium</taxon>
    </lineage>
</organism>
<dbReference type="EMBL" id="QEAN01000235">
    <property type="protein sequence ID" value="TPX42356.1"/>
    <property type="molecule type" value="Genomic_DNA"/>
</dbReference>
<evidence type="ECO:0000256" key="3">
    <source>
        <dbReference type="ARBA" id="ARBA00022917"/>
    </source>
</evidence>
<comment type="caution">
    <text evidence="9">The sequence shown here is derived from an EMBL/GenBank/DDBJ whole genome shotgun (WGS) entry which is preliminary data.</text>
</comment>
<protein>
    <recommendedName>
        <fullName evidence="12">Translation elongation factor EF1B beta/delta subunit guanine nucleotide exchange domain-containing protein</fullName>
    </recommendedName>
</protein>
<dbReference type="GO" id="GO:0005829">
    <property type="term" value="C:cytosol"/>
    <property type="evidence" value="ECO:0007669"/>
    <property type="project" value="TreeGrafter"/>
</dbReference>
<dbReference type="Gene3D" id="1.20.1050.130">
    <property type="match status" value="1"/>
</dbReference>
<dbReference type="GO" id="GO:0003746">
    <property type="term" value="F:translation elongation factor activity"/>
    <property type="evidence" value="ECO:0007669"/>
    <property type="project" value="UniProtKB-KW"/>
</dbReference>
<dbReference type="SUPFAM" id="SSF54984">
    <property type="entry name" value="eEF-1beta-like"/>
    <property type="match status" value="1"/>
</dbReference>
<evidence type="ECO:0000313" key="9">
    <source>
        <dbReference type="EMBL" id="TPX42356.1"/>
    </source>
</evidence>
<dbReference type="VEuPathDB" id="FungiDB:SeMB42_g05161"/>
<dbReference type="OrthoDB" id="331763at2759"/>
<dbReference type="GO" id="GO:0005853">
    <property type="term" value="C:eukaryotic translation elongation factor 1 complex"/>
    <property type="evidence" value="ECO:0007669"/>
    <property type="project" value="InterPro"/>
</dbReference>
<evidence type="ECO:0000313" key="10">
    <source>
        <dbReference type="Proteomes" id="UP000317494"/>
    </source>
</evidence>
<dbReference type="Pfam" id="PF10587">
    <property type="entry name" value="EF-1_beta_acid"/>
    <property type="match status" value="1"/>
</dbReference>
<dbReference type="Gene3D" id="3.30.70.60">
    <property type="match status" value="1"/>
</dbReference>
<dbReference type="InterPro" id="IPR036219">
    <property type="entry name" value="eEF-1beta-like_sf"/>
</dbReference>
<keyword evidence="2 4" id="KW-0251">Elongation factor</keyword>
<dbReference type="InterPro" id="IPR049720">
    <property type="entry name" value="EF1B_bsu/dsu"/>
</dbReference>
<evidence type="ECO:0000256" key="1">
    <source>
        <dbReference type="ARBA" id="ARBA00007411"/>
    </source>
</evidence>
<dbReference type="Proteomes" id="UP000320475">
    <property type="component" value="Unassembled WGS sequence"/>
</dbReference>
<dbReference type="EMBL" id="QEAM01000518">
    <property type="protein sequence ID" value="TPX39172.1"/>
    <property type="molecule type" value="Genomic_DNA"/>
</dbReference>
<name>A0A507CT96_9FUNG</name>
<dbReference type="FunFam" id="3.30.70.60:FF:000001">
    <property type="entry name" value="Elongation factor 1-beta 1 like"/>
    <property type="match status" value="1"/>
</dbReference>
<dbReference type="PROSITE" id="PS00824">
    <property type="entry name" value="EF1BD_1"/>
    <property type="match status" value="1"/>
</dbReference>
<evidence type="ECO:0000256" key="4">
    <source>
        <dbReference type="RuleBase" id="RU003791"/>
    </source>
</evidence>
<evidence type="ECO:0000259" key="6">
    <source>
        <dbReference type="SMART" id="SM00888"/>
    </source>
</evidence>
<accession>A0A507CT96</accession>
<dbReference type="PANTHER" id="PTHR11595">
    <property type="entry name" value="EF-HAND AND COILED-COIL DOMAIN-CONTAINING FAMILY MEMBER"/>
    <property type="match status" value="1"/>
</dbReference>
<feature type="compositionally biased region" description="Polar residues" evidence="5">
    <location>
        <begin position="76"/>
        <end position="93"/>
    </location>
</feature>
<proteinExistence type="inferred from homology"/>
<feature type="domain" description="Elongation factor 1 beta central acidic region eukaryote" evidence="7">
    <location>
        <begin position="117"/>
        <end position="143"/>
    </location>
</feature>
<dbReference type="SMART" id="SM00888">
    <property type="entry name" value="EF1_GNE"/>
    <property type="match status" value="1"/>
</dbReference>
<reference evidence="10 11" key="1">
    <citation type="journal article" date="2019" name="Sci. Rep.">
        <title>Comparative genomics of chytrid fungi reveal insights into the obligate biotrophic and pathogenic lifestyle of Synchytrium endobioticum.</title>
        <authorList>
            <person name="van de Vossenberg B.T.L.H."/>
            <person name="Warris S."/>
            <person name="Nguyen H.D.T."/>
            <person name="van Gent-Pelzer M.P.E."/>
            <person name="Joly D.L."/>
            <person name="van de Geest H.C."/>
            <person name="Bonants P.J.M."/>
            <person name="Smith D.S."/>
            <person name="Levesque C.A."/>
            <person name="van der Lee T.A.J."/>
        </authorList>
    </citation>
    <scope>NUCLEOTIDE SEQUENCE [LARGE SCALE GENOMIC DNA]</scope>
    <source>
        <strain evidence="8 11">LEV6574</strain>
        <strain evidence="9 10">MB42</strain>
    </source>
</reference>
<dbReference type="InterPro" id="IPR014717">
    <property type="entry name" value="Transl_elong_EF1B/ribsomal_bS6"/>
</dbReference>
<evidence type="ECO:0000313" key="8">
    <source>
        <dbReference type="EMBL" id="TPX39172.1"/>
    </source>
</evidence>
<dbReference type="Pfam" id="PF00736">
    <property type="entry name" value="EF1_GNE"/>
    <property type="match status" value="1"/>
</dbReference>
<evidence type="ECO:0000313" key="11">
    <source>
        <dbReference type="Proteomes" id="UP000320475"/>
    </source>
</evidence>
<dbReference type="CDD" id="cd00292">
    <property type="entry name" value="EF1B"/>
    <property type="match status" value="1"/>
</dbReference>
<dbReference type="SMART" id="SM01182">
    <property type="entry name" value="EF-1_beta_acid"/>
    <property type="match status" value="1"/>
</dbReference>
<evidence type="ECO:0000259" key="7">
    <source>
        <dbReference type="SMART" id="SM01182"/>
    </source>
</evidence>